<gene>
    <name evidence="1" type="ORF">SCHCODRAFT_85186</name>
</gene>
<proteinExistence type="predicted"/>
<dbReference type="VEuPathDB" id="FungiDB:SCHCODRAFT_02501935"/>
<dbReference type="RefSeq" id="XP_003031705.1">
    <property type="nucleotide sequence ID" value="XM_003031659.1"/>
</dbReference>
<protein>
    <submittedName>
        <fullName evidence="1">Expressed protein</fullName>
    </submittedName>
</protein>
<dbReference type="HOGENOM" id="CLU_1409554_0_0_1"/>
<sequence>MIQHGTMPFTVLCHPRYDVCPRMIQICPPCMSPMPPCLPPTMCIGPGSAELWSRTLVHLLFPSFIFSTLPLGAPLHSFLRVGVGGDAYSPRPRCASVVGVGVAARLGSLSPTSPLLLWFQFYISKYRPPNSSHRTVFQFQPPSIAPAPAQVSIFLAVFLLVPNFLFLAPISSFRSQLLPNPSLPGIVAIHCTY</sequence>
<evidence type="ECO:0000313" key="2">
    <source>
        <dbReference type="Proteomes" id="UP000007431"/>
    </source>
</evidence>
<keyword evidence="2" id="KW-1185">Reference proteome</keyword>
<reference evidence="1 2" key="1">
    <citation type="journal article" date="2010" name="Nat. Biotechnol.">
        <title>Genome sequence of the model mushroom Schizophyllum commune.</title>
        <authorList>
            <person name="Ohm R.A."/>
            <person name="de Jong J.F."/>
            <person name="Lugones L.G."/>
            <person name="Aerts A."/>
            <person name="Kothe E."/>
            <person name="Stajich J.E."/>
            <person name="de Vries R.P."/>
            <person name="Record E."/>
            <person name="Levasseur A."/>
            <person name="Baker S.E."/>
            <person name="Bartholomew K.A."/>
            <person name="Coutinho P.M."/>
            <person name="Erdmann S."/>
            <person name="Fowler T.J."/>
            <person name="Gathman A.C."/>
            <person name="Lombard V."/>
            <person name="Henrissat B."/>
            <person name="Knabe N."/>
            <person name="Kuees U."/>
            <person name="Lilly W.W."/>
            <person name="Lindquist E."/>
            <person name="Lucas S."/>
            <person name="Magnuson J.K."/>
            <person name="Piumi F."/>
            <person name="Raudaskoski M."/>
            <person name="Salamov A."/>
            <person name="Schmutz J."/>
            <person name="Schwarze F.W.M.R."/>
            <person name="vanKuyk P.A."/>
            <person name="Horton J.S."/>
            <person name="Grigoriev I.V."/>
            <person name="Woesten H.A.B."/>
        </authorList>
    </citation>
    <scope>NUCLEOTIDE SEQUENCE [LARGE SCALE GENOMIC DNA]</scope>
    <source>
        <strain evidence="2">H4-8 / FGSC 9210</strain>
    </source>
</reference>
<dbReference type="EMBL" id="GL377306">
    <property type="protein sequence ID" value="EFI96802.1"/>
    <property type="molecule type" value="Genomic_DNA"/>
</dbReference>
<dbReference type="Proteomes" id="UP000007431">
    <property type="component" value="Unassembled WGS sequence"/>
</dbReference>
<organism evidence="2">
    <name type="scientific">Schizophyllum commune (strain H4-8 / FGSC 9210)</name>
    <name type="common">Split gill fungus</name>
    <dbReference type="NCBI Taxonomy" id="578458"/>
    <lineage>
        <taxon>Eukaryota</taxon>
        <taxon>Fungi</taxon>
        <taxon>Dikarya</taxon>
        <taxon>Basidiomycota</taxon>
        <taxon>Agaricomycotina</taxon>
        <taxon>Agaricomycetes</taxon>
        <taxon>Agaricomycetidae</taxon>
        <taxon>Agaricales</taxon>
        <taxon>Schizophyllaceae</taxon>
        <taxon>Schizophyllum</taxon>
    </lineage>
</organism>
<evidence type="ECO:0000313" key="1">
    <source>
        <dbReference type="EMBL" id="EFI96802.1"/>
    </source>
</evidence>
<dbReference type="KEGG" id="scm:SCHCO_02501935"/>
<dbReference type="InParanoid" id="D8Q4J1"/>
<dbReference type="AlphaFoldDB" id="D8Q4J1"/>
<name>D8Q4J1_SCHCM</name>
<dbReference type="GeneID" id="9589635"/>
<accession>D8Q4J1</accession>